<sequence length="160" mass="17521">MQSWHVEAASITKEPLAAEERDQLIRTLPGLAAIADDEKTRCMTITFRVRAPDWDAAVTEASSVLTDAAREVLGDVLPFLGVTVGKDKESLAGAAPFLVGYVEIAAMFGFSRQRAREIAETHDIFPAPLARLATGPVFTLAGVQEFMAKWERRPGRPRKI</sequence>
<dbReference type="AlphaFoldDB" id="A0A919RP89"/>
<keyword evidence="2" id="KW-1185">Reference proteome</keyword>
<reference evidence="1" key="1">
    <citation type="submission" date="2021-01" db="EMBL/GenBank/DDBJ databases">
        <title>Whole genome shotgun sequence of Sinosporangium siamense NBRC 109515.</title>
        <authorList>
            <person name="Komaki H."/>
            <person name="Tamura T."/>
        </authorList>
    </citation>
    <scope>NUCLEOTIDE SEQUENCE</scope>
    <source>
        <strain evidence="1">NBRC 109515</strain>
    </source>
</reference>
<evidence type="ECO:0000313" key="1">
    <source>
        <dbReference type="EMBL" id="GII96762.1"/>
    </source>
</evidence>
<dbReference type="Proteomes" id="UP000606172">
    <property type="component" value="Unassembled WGS sequence"/>
</dbReference>
<accession>A0A919RP89</accession>
<gene>
    <name evidence="1" type="ORF">Ssi02_69930</name>
</gene>
<protein>
    <submittedName>
        <fullName evidence="1">Uncharacterized protein</fullName>
    </submittedName>
</protein>
<dbReference type="RefSeq" id="WP_204031788.1">
    <property type="nucleotide sequence ID" value="NZ_BOOW01000049.1"/>
</dbReference>
<proteinExistence type="predicted"/>
<organism evidence="1 2">
    <name type="scientific">Sinosporangium siamense</name>
    <dbReference type="NCBI Taxonomy" id="1367973"/>
    <lineage>
        <taxon>Bacteria</taxon>
        <taxon>Bacillati</taxon>
        <taxon>Actinomycetota</taxon>
        <taxon>Actinomycetes</taxon>
        <taxon>Streptosporangiales</taxon>
        <taxon>Streptosporangiaceae</taxon>
        <taxon>Sinosporangium</taxon>
    </lineage>
</organism>
<name>A0A919RP89_9ACTN</name>
<comment type="caution">
    <text evidence="1">The sequence shown here is derived from an EMBL/GenBank/DDBJ whole genome shotgun (WGS) entry which is preliminary data.</text>
</comment>
<dbReference type="EMBL" id="BOOW01000049">
    <property type="protein sequence ID" value="GII96762.1"/>
    <property type="molecule type" value="Genomic_DNA"/>
</dbReference>
<evidence type="ECO:0000313" key="2">
    <source>
        <dbReference type="Proteomes" id="UP000606172"/>
    </source>
</evidence>